<dbReference type="InterPro" id="IPR013103">
    <property type="entry name" value="RVT_2"/>
</dbReference>
<name>A0A2N9FH69_FAGSY</name>
<dbReference type="Pfam" id="PF07727">
    <property type="entry name" value="RVT_2"/>
    <property type="match status" value="1"/>
</dbReference>
<evidence type="ECO:0000259" key="1">
    <source>
        <dbReference type="Pfam" id="PF07727"/>
    </source>
</evidence>
<accession>A0A2N9FH69</accession>
<dbReference type="AlphaFoldDB" id="A0A2N9FH69"/>
<dbReference type="EMBL" id="OIVN01001125">
    <property type="protein sequence ID" value="SPC90177.1"/>
    <property type="molecule type" value="Genomic_DNA"/>
</dbReference>
<sequence>MREETQVLEKTRTWDLVNLPHAKFVIGRKWVYKIKTKYDGTIEWYKMSLVENVFAQEYEIDYEETFSPIARVTFVRSLLAIAKAHKWSLFQMNVKNVFLNGDLTKEVYMQPPLGYLDCLDKICLL</sequence>
<organism evidence="2">
    <name type="scientific">Fagus sylvatica</name>
    <name type="common">Beechnut</name>
    <dbReference type="NCBI Taxonomy" id="28930"/>
    <lineage>
        <taxon>Eukaryota</taxon>
        <taxon>Viridiplantae</taxon>
        <taxon>Streptophyta</taxon>
        <taxon>Embryophyta</taxon>
        <taxon>Tracheophyta</taxon>
        <taxon>Spermatophyta</taxon>
        <taxon>Magnoliopsida</taxon>
        <taxon>eudicotyledons</taxon>
        <taxon>Gunneridae</taxon>
        <taxon>Pentapetalae</taxon>
        <taxon>rosids</taxon>
        <taxon>fabids</taxon>
        <taxon>Fagales</taxon>
        <taxon>Fagaceae</taxon>
        <taxon>Fagus</taxon>
    </lineage>
</organism>
<protein>
    <recommendedName>
        <fullName evidence="1">Reverse transcriptase Ty1/copia-type domain-containing protein</fullName>
    </recommendedName>
</protein>
<evidence type="ECO:0000313" key="2">
    <source>
        <dbReference type="EMBL" id="SPC90177.1"/>
    </source>
</evidence>
<gene>
    <name evidence="2" type="ORF">FSB_LOCUS18059</name>
</gene>
<feature type="domain" description="Reverse transcriptase Ty1/copia-type" evidence="1">
    <location>
        <begin position="12"/>
        <end position="116"/>
    </location>
</feature>
<reference evidence="2" key="1">
    <citation type="submission" date="2018-02" db="EMBL/GenBank/DDBJ databases">
        <authorList>
            <person name="Cohen D.B."/>
            <person name="Kent A.D."/>
        </authorList>
    </citation>
    <scope>NUCLEOTIDE SEQUENCE</scope>
</reference>
<proteinExistence type="predicted"/>